<dbReference type="GO" id="GO:0005634">
    <property type="term" value="C:nucleus"/>
    <property type="evidence" value="ECO:0007669"/>
    <property type="project" value="InterPro"/>
</dbReference>
<dbReference type="EMBL" id="UYYF01004275">
    <property type="protein sequence ID" value="VDN01127.1"/>
    <property type="molecule type" value="Genomic_DNA"/>
</dbReference>
<name>A0A0N5CUX0_THECL</name>
<reference evidence="4" key="1">
    <citation type="submission" date="2017-02" db="UniProtKB">
        <authorList>
            <consortium name="WormBaseParasite"/>
        </authorList>
    </citation>
    <scope>IDENTIFICATION</scope>
</reference>
<dbReference type="OrthoDB" id="77463at2759"/>
<dbReference type="InterPro" id="IPR009422">
    <property type="entry name" value="Gemin6"/>
</dbReference>
<gene>
    <name evidence="2" type="ORF">TCLT_LOCUS4069</name>
</gene>
<dbReference type="WBParaSite" id="TCLT_0000408001-mRNA-1">
    <property type="protein sequence ID" value="TCLT_0000408001-mRNA-1"/>
    <property type="gene ID" value="TCLT_0000408001"/>
</dbReference>
<dbReference type="GO" id="GO:0000387">
    <property type="term" value="P:spliceosomal snRNP assembly"/>
    <property type="evidence" value="ECO:0007669"/>
    <property type="project" value="TreeGrafter"/>
</dbReference>
<dbReference type="AlphaFoldDB" id="A0A0N5CUX0"/>
<protein>
    <submittedName>
        <fullName evidence="4">Gemin6_C domain-containing protein</fullName>
    </submittedName>
</protein>
<dbReference type="PANTHER" id="PTHR14710">
    <property type="entry name" value="GEM-ASSOCIATED PROTEIN 6"/>
    <property type="match status" value="1"/>
</dbReference>
<dbReference type="STRING" id="103827.A0A0N5CUX0"/>
<evidence type="ECO:0000313" key="2">
    <source>
        <dbReference type="EMBL" id="VDN01127.1"/>
    </source>
</evidence>
<dbReference type="Gene3D" id="2.30.30.100">
    <property type="match status" value="1"/>
</dbReference>
<dbReference type="GO" id="GO:0000245">
    <property type="term" value="P:spliceosomal complex assembly"/>
    <property type="evidence" value="ECO:0007669"/>
    <property type="project" value="InterPro"/>
</dbReference>
<keyword evidence="3" id="KW-1185">Reference proteome</keyword>
<dbReference type="Proteomes" id="UP000276776">
    <property type="component" value="Unassembled WGS sequence"/>
</dbReference>
<feature type="domain" description="AD" evidence="1">
    <location>
        <begin position="106"/>
        <end position="196"/>
    </location>
</feature>
<dbReference type="Pfam" id="PF20417">
    <property type="entry name" value="Gemin6_C"/>
    <property type="match status" value="1"/>
</dbReference>
<accession>A0A0N5CUX0</accession>
<dbReference type="PANTHER" id="PTHR14710:SF2">
    <property type="entry name" value="GEM-ASSOCIATED PROTEIN 6"/>
    <property type="match status" value="1"/>
</dbReference>
<sequence>MKHICASSFTDLSIPAMYDLCGEPVAVDLINDKTICGNIFTFDPVNYSLAVIVFSKEKEPIALKIIFEKSAKQIRKFDAGDQLPDGCIKRTSDLDGWLGNLFKTTPKSTKHQLERCLIRFLFKMLSIFWHEQKRQQLIEWLEQNQVQVTNNSDGSISLFNMVRIVEPFTSEDCFCDKPVILSRVKKLLEKIPKFNASGT</sequence>
<dbReference type="InterPro" id="IPR046856">
    <property type="entry name" value="Gemin6_C"/>
</dbReference>
<dbReference type="PROSITE" id="PS52001">
    <property type="entry name" value="AD"/>
    <property type="match status" value="1"/>
</dbReference>
<dbReference type="GO" id="GO:0032797">
    <property type="term" value="C:SMN complex"/>
    <property type="evidence" value="ECO:0007669"/>
    <property type="project" value="TreeGrafter"/>
</dbReference>
<reference evidence="2 3" key="2">
    <citation type="submission" date="2018-11" db="EMBL/GenBank/DDBJ databases">
        <authorList>
            <consortium name="Pathogen Informatics"/>
        </authorList>
    </citation>
    <scope>NUCLEOTIDE SEQUENCE [LARGE SCALE GENOMIC DNA]</scope>
</reference>
<evidence type="ECO:0000259" key="1">
    <source>
        <dbReference type="PROSITE" id="PS52001"/>
    </source>
</evidence>
<organism evidence="4">
    <name type="scientific">Thelazia callipaeda</name>
    <name type="common">Oriental eyeworm</name>
    <name type="synonym">Parasitic nematode</name>
    <dbReference type="NCBI Taxonomy" id="103827"/>
    <lineage>
        <taxon>Eukaryota</taxon>
        <taxon>Metazoa</taxon>
        <taxon>Ecdysozoa</taxon>
        <taxon>Nematoda</taxon>
        <taxon>Chromadorea</taxon>
        <taxon>Rhabditida</taxon>
        <taxon>Spirurina</taxon>
        <taxon>Spiruromorpha</taxon>
        <taxon>Thelazioidea</taxon>
        <taxon>Thelaziidae</taxon>
        <taxon>Thelazia</taxon>
    </lineage>
</organism>
<evidence type="ECO:0000313" key="3">
    <source>
        <dbReference type="Proteomes" id="UP000276776"/>
    </source>
</evidence>
<dbReference type="OMA" id="LEWEDYV"/>
<evidence type="ECO:0000313" key="4">
    <source>
        <dbReference type="WBParaSite" id="TCLT_0000408001-mRNA-1"/>
    </source>
</evidence>
<proteinExistence type="predicted"/>
<dbReference type="InterPro" id="IPR047574">
    <property type="entry name" value="AD"/>
</dbReference>